<gene>
    <name evidence="1" type="ORF">OXX778_LOCUS23352</name>
</gene>
<proteinExistence type="predicted"/>
<dbReference type="EMBL" id="CAJNOC010012299">
    <property type="protein sequence ID" value="CAF1152961.1"/>
    <property type="molecule type" value="Genomic_DNA"/>
</dbReference>
<name>A0A814SV56_9BILA</name>
<evidence type="ECO:0000313" key="1">
    <source>
        <dbReference type="EMBL" id="CAF1152961.1"/>
    </source>
</evidence>
<protein>
    <submittedName>
        <fullName evidence="1">Uncharacterized protein</fullName>
    </submittedName>
</protein>
<organism evidence="1 2">
    <name type="scientific">Brachionus calyciflorus</name>
    <dbReference type="NCBI Taxonomy" id="104777"/>
    <lineage>
        <taxon>Eukaryota</taxon>
        <taxon>Metazoa</taxon>
        <taxon>Spiralia</taxon>
        <taxon>Gnathifera</taxon>
        <taxon>Rotifera</taxon>
        <taxon>Eurotatoria</taxon>
        <taxon>Monogononta</taxon>
        <taxon>Pseudotrocha</taxon>
        <taxon>Ploima</taxon>
        <taxon>Brachionidae</taxon>
        <taxon>Brachionus</taxon>
    </lineage>
</organism>
<dbReference type="AlphaFoldDB" id="A0A814SV56"/>
<dbReference type="OrthoDB" id="10063152at2759"/>
<evidence type="ECO:0000313" key="2">
    <source>
        <dbReference type="Proteomes" id="UP000663879"/>
    </source>
</evidence>
<feature type="non-terminal residue" evidence="1">
    <location>
        <position position="1"/>
    </location>
</feature>
<sequence>MKIKTNYFKIRQHLEETYQLYKSSRVETTLDMLLSRLGNSYDEYIYFLRWSLSRDTVFLKRTCKDIMMNPYNKKIFVRHRANMDIQYVIDPWLRRLYFIIHVKIECNNVAFVEKCSNKFNNCAEISAEECSYTVMGMNFCRISRSIGFLNTNPSNQRTRMIMEERWLRLMDPDST</sequence>
<accession>A0A814SV56</accession>
<reference evidence="1" key="1">
    <citation type="submission" date="2021-02" db="EMBL/GenBank/DDBJ databases">
        <authorList>
            <person name="Nowell W R."/>
        </authorList>
    </citation>
    <scope>NUCLEOTIDE SEQUENCE</scope>
    <source>
        <strain evidence="1">Ploen Becks lab</strain>
    </source>
</reference>
<comment type="caution">
    <text evidence="1">The sequence shown here is derived from an EMBL/GenBank/DDBJ whole genome shotgun (WGS) entry which is preliminary data.</text>
</comment>
<dbReference type="Proteomes" id="UP000663879">
    <property type="component" value="Unassembled WGS sequence"/>
</dbReference>
<keyword evidence="2" id="KW-1185">Reference proteome</keyword>